<gene>
    <name evidence="2" type="ORF">QE412_003436</name>
</gene>
<protein>
    <submittedName>
        <fullName evidence="2">Nucleotide-binding universal stress UspA family protein</fullName>
    </submittedName>
</protein>
<keyword evidence="3" id="KW-1185">Reference proteome</keyword>
<dbReference type="Proteomes" id="UP001226691">
    <property type="component" value="Unassembled WGS sequence"/>
</dbReference>
<reference evidence="2 3" key="1">
    <citation type="submission" date="2023-07" db="EMBL/GenBank/DDBJ databases">
        <title>Functional and genomic diversity of the sorghum phyllosphere microbiome.</title>
        <authorList>
            <person name="Shade A."/>
        </authorList>
    </citation>
    <scope>NUCLEOTIDE SEQUENCE [LARGE SCALE GENOMIC DNA]</scope>
    <source>
        <strain evidence="2 3">SORGH_AS_1207</strain>
    </source>
</reference>
<comment type="caution">
    <text evidence="2">The sequence shown here is derived from an EMBL/GenBank/DDBJ whole genome shotgun (WGS) entry which is preliminary data.</text>
</comment>
<sequence>MSPETPPPAEPEREPSRPGGHATFGPEAATALERTLAELRDPDDALRILHAIDEAGASFAAYLLLPDTTPAAPDVLDRFYNSYADAWETFAEFRHDVLEALGWLEALAKVMNEQGIPEDHITWNHPVIDRQILDTYDVVHLDGWWHVFNK</sequence>
<organism evidence="2 3">
    <name type="scientific">Microbacterium trichothecenolyticum</name>
    <name type="common">Aureobacterium trichothecenolyticum</name>
    <dbReference type="NCBI Taxonomy" id="69370"/>
    <lineage>
        <taxon>Bacteria</taxon>
        <taxon>Bacillati</taxon>
        <taxon>Actinomycetota</taxon>
        <taxon>Actinomycetes</taxon>
        <taxon>Micrococcales</taxon>
        <taxon>Microbacteriaceae</taxon>
        <taxon>Microbacterium</taxon>
    </lineage>
</organism>
<evidence type="ECO:0000313" key="2">
    <source>
        <dbReference type="EMBL" id="MDQ1124863.1"/>
    </source>
</evidence>
<proteinExistence type="predicted"/>
<feature type="region of interest" description="Disordered" evidence="1">
    <location>
        <begin position="1"/>
        <end position="25"/>
    </location>
</feature>
<dbReference type="EMBL" id="JAUTBF010000001">
    <property type="protein sequence ID" value="MDQ1124863.1"/>
    <property type="molecule type" value="Genomic_DNA"/>
</dbReference>
<dbReference type="RefSeq" id="WP_307486702.1">
    <property type="nucleotide sequence ID" value="NZ_JAUTBF010000001.1"/>
</dbReference>
<evidence type="ECO:0000256" key="1">
    <source>
        <dbReference type="SAM" id="MobiDB-lite"/>
    </source>
</evidence>
<name>A0ABU0TYX8_MICTR</name>
<accession>A0ABU0TYX8</accession>
<evidence type="ECO:0000313" key="3">
    <source>
        <dbReference type="Proteomes" id="UP001226691"/>
    </source>
</evidence>